<keyword evidence="2 4" id="KW-0378">Hydrolase</keyword>
<dbReference type="AlphaFoldDB" id="A0A9X3YMZ6"/>
<dbReference type="SUPFAM" id="SSF53474">
    <property type="entry name" value="alpha/beta-Hydrolases"/>
    <property type="match status" value="1"/>
</dbReference>
<evidence type="ECO:0000313" key="5">
    <source>
        <dbReference type="Proteomes" id="UP001139971"/>
    </source>
</evidence>
<name>A0A9X3YMZ6_9GAMM</name>
<dbReference type="GO" id="GO:0016787">
    <property type="term" value="F:hydrolase activity"/>
    <property type="evidence" value="ECO:0007669"/>
    <property type="project" value="UniProtKB-KW"/>
</dbReference>
<reference evidence="4" key="1">
    <citation type="submission" date="2023-02" db="EMBL/GenBank/DDBJ databases">
        <title>Tahibacter soli sp. nov. isolated from soil.</title>
        <authorList>
            <person name="Baek J.H."/>
            <person name="Lee J.K."/>
            <person name="Choi D.G."/>
            <person name="Jeon C.O."/>
        </authorList>
    </citation>
    <scope>NUCLEOTIDE SEQUENCE</scope>
    <source>
        <strain evidence="4">BL</strain>
    </source>
</reference>
<dbReference type="InterPro" id="IPR050565">
    <property type="entry name" value="LYPA1-2/EST-like"/>
</dbReference>
<comment type="caution">
    <text evidence="4">The sequence shown here is derived from an EMBL/GenBank/DDBJ whole genome shotgun (WGS) entry which is preliminary data.</text>
</comment>
<gene>
    <name evidence="4" type="ORF">OD750_014345</name>
</gene>
<dbReference type="Gene3D" id="3.40.50.1820">
    <property type="entry name" value="alpha/beta hydrolase"/>
    <property type="match status" value="1"/>
</dbReference>
<dbReference type="InterPro" id="IPR029058">
    <property type="entry name" value="AB_hydrolase_fold"/>
</dbReference>
<dbReference type="RefSeq" id="WP_263542410.1">
    <property type="nucleotide sequence ID" value="NZ_JAOVZO020000018.1"/>
</dbReference>
<dbReference type="EMBL" id="JAOVZO020000018">
    <property type="protein sequence ID" value="MDC8013718.1"/>
    <property type="molecule type" value="Genomic_DNA"/>
</dbReference>
<dbReference type="Pfam" id="PF02230">
    <property type="entry name" value="Abhydrolase_2"/>
    <property type="match status" value="1"/>
</dbReference>
<evidence type="ECO:0000256" key="1">
    <source>
        <dbReference type="ARBA" id="ARBA00006499"/>
    </source>
</evidence>
<accession>A0A9X3YMZ6</accession>
<dbReference type="PANTHER" id="PTHR10655">
    <property type="entry name" value="LYSOPHOSPHOLIPASE-RELATED"/>
    <property type="match status" value="1"/>
</dbReference>
<feature type="domain" description="Phospholipase/carboxylesterase/thioesterase" evidence="3">
    <location>
        <begin position="16"/>
        <end position="215"/>
    </location>
</feature>
<comment type="similarity">
    <text evidence="1">Belongs to the AB hydrolase superfamily. AB hydrolase 2 family.</text>
</comment>
<protein>
    <submittedName>
        <fullName evidence="4">Alpha/beta hydrolase</fullName>
    </submittedName>
</protein>
<dbReference type="InterPro" id="IPR003140">
    <property type="entry name" value="PLipase/COase/thioEstase"/>
</dbReference>
<proteinExistence type="inferred from homology"/>
<evidence type="ECO:0000313" key="4">
    <source>
        <dbReference type="EMBL" id="MDC8013718.1"/>
    </source>
</evidence>
<evidence type="ECO:0000259" key="3">
    <source>
        <dbReference type="Pfam" id="PF02230"/>
    </source>
</evidence>
<dbReference type="Proteomes" id="UP001139971">
    <property type="component" value="Unassembled WGS sequence"/>
</dbReference>
<dbReference type="PANTHER" id="PTHR10655:SF17">
    <property type="entry name" value="LYSOPHOSPHOLIPASE-LIKE PROTEIN 1"/>
    <property type="match status" value="1"/>
</dbReference>
<organism evidence="4 5">
    <name type="scientific">Tahibacter soli</name>
    <dbReference type="NCBI Taxonomy" id="2983605"/>
    <lineage>
        <taxon>Bacteria</taxon>
        <taxon>Pseudomonadati</taxon>
        <taxon>Pseudomonadota</taxon>
        <taxon>Gammaproteobacteria</taxon>
        <taxon>Lysobacterales</taxon>
        <taxon>Rhodanobacteraceae</taxon>
        <taxon>Tahibacter</taxon>
    </lineage>
</organism>
<sequence length="221" mass="23993">MILPCVERETGPAPRYSIVWLHGLGADGHDFEPIVPELVAREWPSLRFVFPHAPVRPVTINNGMAMRAWYDIKGADIASRQDETGVRESVAQLDALIAREAERGVPAERVFVAGFSQGGAIALAGGVRHAQALAGIVALSTYLPIAEKTAGERHAANAKLPIFMAHGSHDPVVPQPLGASSRDHLRTLGYTIDWHSYPMAHQVCAEEIADLRQWLGARMTA</sequence>
<evidence type="ECO:0000256" key="2">
    <source>
        <dbReference type="ARBA" id="ARBA00022801"/>
    </source>
</evidence>
<keyword evidence="5" id="KW-1185">Reference proteome</keyword>